<evidence type="ECO:0008006" key="3">
    <source>
        <dbReference type="Google" id="ProtNLM"/>
    </source>
</evidence>
<proteinExistence type="predicted"/>
<protein>
    <recommendedName>
        <fullName evidence="3">Cleavage induced protein</fullName>
    </recommendedName>
</protein>
<gene>
    <name evidence="1" type="ORF">PHMEG_00017254</name>
</gene>
<accession>A0A225VX96</accession>
<sequence length="272" mass="30647">MVNRAQGPRFNVSGTVAVPVDKIAKHNYAFKNSSTPTNPRFQQSTIFRESPLRFNMLSAGPQTLQVFATIFPRLHIRRRLPKDVRQDLRWHLAVLAQGKKFHSIPVEHFAHLLLPSRHVFMDASDTGVCVLEPQFKQYIRVQFSEAVQQTFTDTKTHTSTNVHELMGPVLAAFHWGPTRRDTTHVQMWIGNTSAVAWLEKRASQHPIARAYNRLISLAESQHSFSCSAIQILPPFDDPLSLWETCSGDMLSQVQLPGNTQHTGTSGAHAHAN</sequence>
<evidence type="ECO:0000313" key="1">
    <source>
        <dbReference type="EMBL" id="OWZ09962.1"/>
    </source>
</evidence>
<dbReference type="OrthoDB" id="145897at2759"/>
<keyword evidence="2" id="KW-1185">Reference proteome</keyword>
<comment type="caution">
    <text evidence="1">The sequence shown here is derived from an EMBL/GenBank/DDBJ whole genome shotgun (WGS) entry which is preliminary data.</text>
</comment>
<name>A0A225VX96_9STRA</name>
<dbReference type="STRING" id="4795.A0A225VX96"/>
<reference evidence="2" key="1">
    <citation type="submission" date="2017-03" db="EMBL/GenBank/DDBJ databases">
        <title>Phytopthora megakarya and P. palmivora, two closely related causual agents of cacao black pod achieved similar genome size and gene model numbers by different mechanisms.</title>
        <authorList>
            <person name="Ali S."/>
            <person name="Shao J."/>
            <person name="Larry D.J."/>
            <person name="Kronmiller B."/>
            <person name="Shen D."/>
            <person name="Strem M.D."/>
            <person name="Melnick R.L."/>
            <person name="Guiltinan M.J."/>
            <person name="Tyler B.M."/>
            <person name="Meinhardt L.W."/>
            <person name="Bailey B.A."/>
        </authorList>
    </citation>
    <scope>NUCLEOTIDE SEQUENCE [LARGE SCALE GENOMIC DNA]</scope>
    <source>
        <strain evidence="2">zdho120</strain>
    </source>
</reference>
<evidence type="ECO:0000313" key="2">
    <source>
        <dbReference type="Proteomes" id="UP000198211"/>
    </source>
</evidence>
<organism evidence="1 2">
    <name type="scientific">Phytophthora megakarya</name>
    <dbReference type="NCBI Taxonomy" id="4795"/>
    <lineage>
        <taxon>Eukaryota</taxon>
        <taxon>Sar</taxon>
        <taxon>Stramenopiles</taxon>
        <taxon>Oomycota</taxon>
        <taxon>Peronosporomycetes</taxon>
        <taxon>Peronosporales</taxon>
        <taxon>Peronosporaceae</taxon>
        <taxon>Phytophthora</taxon>
    </lineage>
</organism>
<dbReference type="EMBL" id="NBNE01002606">
    <property type="protein sequence ID" value="OWZ09962.1"/>
    <property type="molecule type" value="Genomic_DNA"/>
</dbReference>
<dbReference type="Proteomes" id="UP000198211">
    <property type="component" value="Unassembled WGS sequence"/>
</dbReference>
<dbReference type="AlphaFoldDB" id="A0A225VX96"/>